<reference evidence="2" key="2">
    <citation type="submission" date="2023-05" db="EMBL/GenBank/DDBJ databases">
        <authorList>
            <consortium name="Lawrence Berkeley National Laboratory"/>
            <person name="Steindorff A."/>
            <person name="Hensen N."/>
            <person name="Bonometti L."/>
            <person name="Westerberg I."/>
            <person name="Brannstrom I.O."/>
            <person name="Guillou S."/>
            <person name="Cros-Aarteil S."/>
            <person name="Calhoun S."/>
            <person name="Haridas S."/>
            <person name="Kuo A."/>
            <person name="Mondo S."/>
            <person name="Pangilinan J."/>
            <person name="Riley R."/>
            <person name="Labutti K."/>
            <person name="Andreopoulos B."/>
            <person name="Lipzen A."/>
            <person name="Chen C."/>
            <person name="Yanf M."/>
            <person name="Daum C."/>
            <person name="Ng V."/>
            <person name="Clum A."/>
            <person name="Ohm R."/>
            <person name="Martin F."/>
            <person name="Silar P."/>
            <person name="Natvig D."/>
            <person name="Lalanne C."/>
            <person name="Gautier V."/>
            <person name="Ament-Velasquez S.L."/>
            <person name="Kruys A."/>
            <person name="Hutchinson M.I."/>
            <person name="Powell A.J."/>
            <person name="Barry K."/>
            <person name="Miller A.N."/>
            <person name="Grigoriev I.V."/>
            <person name="Debuchy R."/>
            <person name="Gladieux P."/>
            <person name="Thoren M.H."/>
            <person name="Johannesson H."/>
        </authorList>
    </citation>
    <scope>NUCLEOTIDE SEQUENCE</scope>
    <source>
        <strain evidence="2">PSN243</strain>
    </source>
</reference>
<keyword evidence="1" id="KW-0472">Membrane</keyword>
<keyword evidence="3" id="KW-1185">Reference proteome</keyword>
<sequence length="130" mass="14161">MFPPNPPERALDSLPVHPIVGSVVGLGLGVAAAWLIHSVRLRIFYNLKSATTAAPSQPRWTALGDEMTFQQWQNRVAREPTPDTISTPSTGLPIPKLSHPHPNMTNPHWTDLATHLTPITTGLTLLGYTS</sequence>
<dbReference type="Proteomes" id="UP001321760">
    <property type="component" value="Unassembled WGS sequence"/>
</dbReference>
<keyword evidence="1" id="KW-1133">Transmembrane helix</keyword>
<accession>A0AAV9G8A2</accession>
<keyword evidence="1" id="KW-0812">Transmembrane</keyword>
<proteinExistence type="predicted"/>
<feature type="transmembrane region" description="Helical" evidence="1">
    <location>
        <begin position="16"/>
        <end position="36"/>
    </location>
</feature>
<protein>
    <submittedName>
        <fullName evidence="2">Uncharacterized protein</fullName>
    </submittedName>
</protein>
<evidence type="ECO:0000313" key="3">
    <source>
        <dbReference type="Proteomes" id="UP001321760"/>
    </source>
</evidence>
<organism evidence="2 3">
    <name type="scientific">Podospora aff. communis PSN243</name>
    <dbReference type="NCBI Taxonomy" id="3040156"/>
    <lineage>
        <taxon>Eukaryota</taxon>
        <taxon>Fungi</taxon>
        <taxon>Dikarya</taxon>
        <taxon>Ascomycota</taxon>
        <taxon>Pezizomycotina</taxon>
        <taxon>Sordariomycetes</taxon>
        <taxon>Sordariomycetidae</taxon>
        <taxon>Sordariales</taxon>
        <taxon>Podosporaceae</taxon>
        <taxon>Podospora</taxon>
    </lineage>
</organism>
<gene>
    <name evidence="2" type="ORF">QBC34DRAFT_442386</name>
</gene>
<name>A0AAV9G8A2_9PEZI</name>
<evidence type="ECO:0000256" key="1">
    <source>
        <dbReference type="SAM" id="Phobius"/>
    </source>
</evidence>
<dbReference type="AlphaFoldDB" id="A0AAV9G8A2"/>
<comment type="caution">
    <text evidence="2">The sequence shown here is derived from an EMBL/GenBank/DDBJ whole genome shotgun (WGS) entry which is preliminary data.</text>
</comment>
<evidence type="ECO:0000313" key="2">
    <source>
        <dbReference type="EMBL" id="KAK4444580.1"/>
    </source>
</evidence>
<dbReference type="EMBL" id="MU865975">
    <property type="protein sequence ID" value="KAK4444580.1"/>
    <property type="molecule type" value="Genomic_DNA"/>
</dbReference>
<reference evidence="2" key="1">
    <citation type="journal article" date="2023" name="Mol. Phylogenet. Evol.">
        <title>Genome-scale phylogeny and comparative genomics of the fungal order Sordariales.</title>
        <authorList>
            <person name="Hensen N."/>
            <person name="Bonometti L."/>
            <person name="Westerberg I."/>
            <person name="Brannstrom I.O."/>
            <person name="Guillou S."/>
            <person name="Cros-Aarteil S."/>
            <person name="Calhoun S."/>
            <person name="Haridas S."/>
            <person name="Kuo A."/>
            <person name="Mondo S."/>
            <person name="Pangilinan J."/>
            <person name="Riley R."/>
            <person name="LaButti K."/>
            <person name="Andreopoulos B."/>
            <person name="Lipzen A."/>
            <person name="Chen C."/>
            <person name="Yan M."/>
            <person name="Daum C."/>
            <person name="Ng V."/>
            <person name="Clum A."/>
            <person name="Steindorff A."/>
            <person name="Ohm R.A."/>
            <person name="Martin F."/>
            <person name="Silar P."/>
            <person name="Natvig D.O."/>
            <person name="Lalanne C."/>
            <person name="Gautier V."/>
            <person name="Ament-Velasquez S.L."/>
            <person name="Kruys A."/>
            <person name="Hutchinson M.I."/>
            <person name="Powell A.J."/>
            <person name="Barry K."/>
            <person name="Miller A.N."/>
            <person name="Grigoriev I.V."/>
            <person name="Debuchy R."/>
            <person name="Gladieux P."/>
            <person name="Hiltunen Thoren M."/>
            <person name="Johannesson H."/>
        </authorList>
    </citation>
    <scope>NUCLEOTIDE SEQUENCE</scope>
    <source>
        <strain evidence="2">PSN243</strain>
    </source>
</reference>